<evidence type="ECO:0000313" key="1">
    <source>
        <dbReference type="EMBL" id="ADE30395.1"/>
    </source>
</evidence>
<name>D5AYA6_RICPP</name>
<dbReference type="AlphaFoldDB" id="D5AYA6"/>
<dbReference type="PATRIC" id="fig|449216.3.peg.847"/>
<dbReference type="Proteomes" id="UP000006931">
    <property type="component" value="Chromosome"/>
</dbReference>
<reference evidence="1 2" key="1">
    <citation type="journal article" date="2010" name="Genome Res.">
        <title>Genomic, proteomic, and transcriptomic analysis of virulent and avirulent Rickettsia prowazekii reveals its adaptive mutation capabilities.</title>
        <authorList>
            <person name="Bechah Y."/>
            <person name="El Karkouri K."/>
            <person name="Mediannikov O."/>
            <person name="Leroy Q."/>
            <person name="Pelletier N."/>
            <person name="Robert C."/>
            <person name="Medigue C."/>
            <person name="Mege J.L."/>
            <person name="Raoult D."/>
        </authorList>
    </citation>
    <scope>NUCLEOTIDE SEQUENCE [LARGE SCALE GENOMIC DNA]</scope>
    <source>
        <strain evidence="1 2">Rp22</strain>
    </source>
</reference>
<accession>D5AYA6</accession>
<evidence type="ECO:0000313" key="2">
    <source>
        <dbReference type="Proteomes" id="UP000006931"/>
    </source>
</evidence>
<gene>
    <name evidence="1" type="ORF">rpr22_0886</name>
</gene>
<proteinExistence type="predicted"/>
<protein>
    <submittedName>
        <fullName evidence="1">Uncharacterized protein</fullName>
    </submittedName>
</protein>
<dbReference type="EMBL" id="CP001584">
    <property type="protein sequence ID" value="ADE30395.1"/>
    <property type="molecule type" value="Genomic_DNA"/>
</dbReference>
<dbReference type="HOGENOM" id="CLU_2901377_0_0_5"/>
<dbReference type="KEGG" id="rpq:rpr22_0886"/>
<organism evidence="1 2">
    <name type="scientific">Rickettsia prowazekii (strain Rp22)</name>
    <dbReference type="NCBI Taxonomy" id="449216"/>
    <lineage>
        <taxon>Bacteria</taxon>
        <taxon>Pseudomonadati</taxon>
        <taxon>Pseudomonadota</taxon>
        <taxon>Alphaproteobacteria</taxon>
        <taxon>Rickettsiales</taxon>
        <taxon>Rickettsiaceae</taxon>
        <taxon>Rickettsieae</taxon>
        <taxon>Rickettsia</taxon>
        <taxon>typhus group</taxon>
    </lineage>
</organism>
<sequence>MTKTIRYFAITFRFVKTFKKYLKMKDYTTNNFKKKIFAKKGSNQNKKDIYRINLYKNFILLI</sequence>